<organism evidence="6">
    <name type="scientific">Telmatobacter sp. DSM 110680</name>
    <dbReference type="NCBI Taxonomy" id="3036704"/>
    <lineage>
        <taxon>Bacteria</taxon>
        <taxon>Pseudomonadati</taxon>
        <taxon>Acidobacteriota</taxon>
        <taxon>Terriglobia</taxon>
        <taxon>Terriglobales</taxon>
        <taxon>Acidobacteriaceae</taxon>
        <taxon>Telmatobacter</taxon>
    </lineage>
</organism>
<proteinExistence type="inferred from homology"/>
<dbReference type="Pfam" id="PF03575">
    <property type="entry name" value="Peptidase_S51"/>
    <property type="match status" value="1"/>
</dbReference>
<evidence type="ECO:0000256" key="4">
    <source>
        <dbReference type="ARBA" id="ARBA00022825"/>
    </source>
</evidence>
<gene>
    <name evidence="6" type="ORF">P8935_19810</name>
</gene>
<dbReference type="EC" id="3.4.15.6" evidence="6"/>
<dbReference type="GO" id="GO:0004180">
    <property type="term" value="F:carboxypeptidase activity"/>
    <property type="evidence" value="ECO:0007669"/>
    <property type="project" value="UniProtKB-KW"/>
</dbReference>
<sequence>MRHLRLLGLGFFLAMSGLAALSQSAAYRYIRAGEPANINAQSRPGFALMGGGTDLDEAFQFLCDRSGGGDFLILRATGDDEYNFYLRGICHLNSVSTLIIPNRDAAAVPFVGDAIKHASAIFIAGGDQANYINFWMNTPVQTALNDAISRGVPVGGTSAGLAVMGEYIYTAQGDKPDDPNLDGKTALADPYSARITLASKFLNIPILKDVITDTHFARRDRMGRLLVFLARLNEPEGKPRAGNVPGIRGIGVEERAAVLLDPDGKARVVGFGAAYFIDAKEADGQSQPGKPLSFGPFEVQKVAPGASFYLKSWAGDSISYKISAKAGKLRSTQTANEIY</sequence>
<dbReference type="Gene3D" id="3.40.50.880">
    <property type="match status" value="1"/>
</dbReference>
<keyword evidence="4" id="KW-0720">Serine protease</keyword>
<name>A0AAU7DHL6_9BACT</name>
<evidence type="ECO:0000256" key="5">
    <source>
        <dbReference type="SAM" id="SignalP"/>
    </source>
</evidence>
<dbReference type="EMBL" id="CP121196">
    <property type="protein sequence ID" value="XBH16809.1"/>
    <property type="molecule type" value="Genomic_DNA"/>
</dbReference>
<keyword evidence="6" id="KW-0121">Carboxypeptidase</keyword>
<evidence type="ECO:0000313" key="6">
    <source>
        <dbReference type="EMBL" id="XBH16809.1"/>
    </source>
</evidence>
<dbReference type="AlphaFoldDB" id="A0AAU7DHL6"/>
<comment type="similarity">
    <text evidence="1">Belongs to the peptidase S51 family.</text>
</comment>
<dbReference type="GO" id="GO:0008236">
    <property type="term" value="F:serine-type peptidase activity"/>
    <property type="evidence" value="ECO:0007669"/>
    <property type="project" value="UniProtKB-KW"/>
</dbReference>
<keyword evidence="2" id="KW-0645">Protease</keyword>
<protein>
    <submittedName>
        <fullName evidence="6">Cyanophycinase</fullName>
        <ecNumber evidence="6">3.4.15.6</ecNumber>
    </submittedName>
</protein>
<evidence type="ECO:0000256" key="3">
    <source>
        <dbReference type="ARBA" id="ARBA00022801"/>
    </source>
</evidence>
<dbReference type="InterPro" id="IPR005320">
    <property type="entry name" value="Peptidase_S51"/>
</dbReference>
<evidence type="ECO:0000256" key="1">
    <source>
        <dbReference type="ARBA" id="ARBA00006534"/>
    </source>
</evidence>
<dbReference type="SUPFAM" id="SSF52317">
    <property type="entry name" value="Class I glutamine amidotransferase-like"/>
    <property type="match status" value="1"/>
</dbReference>
<feature type="signal peptide" evidence="5">
    <location>
        <begin position="1"/>
        <end position="19"/>
    </location>
</feature>
<dbReference type="InterPro" id="IPR029062">
    <property type="entry name" value="Class_I_gatase-like"/>
</dbReference>
<accession>A0AAU7DHL6</accession>
<keyword evidence="3 6" id="KW-0378">Hydrolase</keyword>
<keyword evidence="5" id="KW-0732">Signal</keyword>
<dbReference type="GO" id="GO:0006508">
    <property type="term" value="P:proteolysis"/>
    <property type="evidence" value="ECO:0007669"/>
    <property type="project" value="UniProtKB-KW"/>
</dbReference>
<dbReference type="CDD" id="cd03145">
    <property type="entry name" value="GAT1_cyanophycinase"/>
    <property type="match status" value="1"/>
</dbReference>
<dbReference type="PANTHER" id="PTHR36175:SF1">
    <property type="entry name" value="CYANOPHYCINASE"/>
    <property type="match status" value="1"/>
</dbReference>
<feature type="chain" id="PRO_5043750314" evidence="5">
    <location>
        <begin position="20"/>
        <end position="339"/>
    </location>
</feature>
<dbReference type="PANTHER" id="PTHR36175">
    <property type="entry name" value="CYANOPHYCINASE"/>
    <property type="match status" value="1"/>
</dbReference>
<evidence type="ECO:0000256" key="2">
    <source>
        <dbReference type="ARBA" id="ARBA00022670"/>
    </source>
</evidence>
<dbReference type="RefSeq" id="WP_348262037.1">
    <property type="nucleotide sequence ID" value="NZ_CP121196.1"/>
</dbReference>
<dbReference type="GO" id="GO:0008241">
    <property type="term" value="F:peptidyl-dipeptidase activity"/>
    <property type="evidence" value="ECO:0007669"/>
    <property type="project" value="UniProtKB-EC"/>
</dbReference>
<reference evidence="6" key="1">
    <citation type="submission" date="2023-03" db="EMBL/GenBank/DDBJ databases">
        <title>Edaphobacter sp.</title>
        <authorList>
            <person name="Huber K.J."/>
            <person name="Papendorf J."/>
            <person name="Pilke C."/>
            <person name="Bunk B."/>
            <person name="Sproeer C."/>
            <person name="Pester M."/>
        </authorList>
    </citation>
    <scope>NUCLEOTIDE SEQUENCE</scope>
    <source>
        <strain evidence="6">DSM 110680</strain>
    </source>
</reference>